<feature type="compositionally biased region" description="Acidic residues" evidence="1">
    <location>
        <begin position="166"/>
        <end position="176"/>
    </location>
</feature>
<dbReference type="PANTHER" id="PTHR45749">
    <property type="match status" value="1"/>
</dbReference>
<gene>
    <name evidence="3" type="ORF">U9M48_017784</name>
</gene>
<feature type="region of interest" description="Disordered" evidence="1">
    <location>
        <begin position="1"/>
        <end position="36"/>
    </location>
</feature>
<dbReference type="AlphaFoldDB" id="A0AAQ3WP56"/>
<evidence type="ECO:0000313" key="4">
    <source>
        <dbReference type="Proteomes" id="UP001341281"/>
    </source>
</evidence>
<organism evidence="3 4">
    <name type="scientific">Paspalum notatum var. saurae</name>
    <dbReference type="NCBI Taxonomy" id="547442"/>
    <lineage>
        <taxon>Eukaryota</taxon>
        <taxon>Viridiplantae</taxon>
        <taxon>Streptophyta</taxon>
        <taxon>Embryophyta</taxon>
        <taxon>Tracheophyta</taxon>
        <taxon>Spermatophyta</taxon>
        <taxon>Magnoliopsida</taxon>
        <taxon>Liliopsida</taxon>
        <taxon>Poales</taxon>
        <taxon>Poaceae</taxon>
        <taxon>PACMAD clade</taxon>
        <taxon>Panicoideae</taxon>
        <taxon>Andropogonodae</taxon>
        <taxon>Paspaleae</taxon>
        <taxon>Paspalinae</taxon>
        <taxon>Paspalum</taxon>
    </lineage>
</organism>
<protein>
    <recommendedName>
        <fullName evidence="2">DUF4371 domain-containing protein</fullName>
    </recommendedName>
</protein>
<feature type="domain" description="DUF4371" evidence="2">
    <location>
        <begin position="241"/>
        <end position="319"/>
    </location>
</feature>
<sequence>MAAYAGPALTGGWVGSRPGPPKSKAPKTEASVVRRPKRRMQITIPSRCDATSSSVVAAATSSRRLAVKIDIDAVLLRPLLRSKFWITSVRNLNDRKFTTSSALWDIMSSRKYPPGSEKRKRKKRADEFIETQRGAMDKFLKSNPNVSPNPNNELAIIAVEEEEAAVGISEEEEENPDINLDHNNVSGPENQANSSDAHGQSASVDEEPVYTPDIYDPRNWDHLDSKKRDILIEKGPIRKEDCTPDASHKEQMTLLFRCVNLSNGKINIEEYFLGFLKVDDTSGLGLFKVLLDSMKSFGLDINDIRGQGYDNGSNMKGKHQRVQKRLNIAKDIADKMGVEASFPVKHRAVRKKQFDETL</sequence>
<feature type="compositionally biased region" description="Polar residues" evidence="1">
    <location>
        <begin position="181"/>
        <end position="203"/>
    </location>
</feature>
<accession>A0AAQ3WP56</accession>
<dbReference type="Proteomes" id="UP001341281">
    <property type="component" value="Chromosome 04"/>
</dbReference>
<name>A0AAQ3WP56_PASNO</name>
<dbReference type="EMBL" id="CP144748">
    <property type="protein sequence ID" value="WVZ68908.1"/>
    <property type="molecule type" value="Genomic_DNA"/>
</dbReference>
<proteinExistence type="predicted"/>
<evidence type="ECO:0000259" key="2">
    <source>
        <dbReference type="Pfam" id="PF14291"/>
    </source>
</evidence>
<keyword evidence="4" id="KW-1185">Reference proteome</keyword>
<evidence type="ECO:0000256" key="1">
    <source>
        <dbReference type="SAM" id="MobiDB-lite"/>
    </source>
</evidence>
<dbReference type="InterPro" id="IPR025398">
    <property type="entry name" value="DUF4371"/>
</dbReference>
<dbReference type="PANTHER" id="PTHR45749:SF24">
    <property type="entry name" value="TTF-TYPE DOMAIN-CONTAINING PROTEIN"/>
    <property type="match status" value="1"/>
</dbReference>
<dbReference type="Pfam" id="PF14291">
    <property type="entry name" value="DUF4371"/>
    <property type="match status" value="1"/>
</dbReference>
<reference evidence="3 4" key="1">
    <citation type="submission" date="2024-02" db="EMBL/GenBank/DDBJ databases">
        <title>High-quality chromosome-scale genome assembly of Pensacola bahiagrass (Paspalum notatum Flugge var. saurae).</title>
        <authorList>
            <person name="Vega J.M."/>
            <person name="Podio M."/>
            <person name="Orjuela J."/>
            <person name="Siena L.A."/>
            <person name="Pessino S.C."/>
            <person name="Combes M.C."/>
            <person name="Mariac C."/>
            <person name="Albertini E."/>
            <person name="Pupilli F."/>
            <person name="Ortiz J.P.A."/>
            <person name="Leblanc O."/>
        </authorList>
    </citation>
    <scope>NUCLEOTIDE SEQUENCE [LARGE SCALE GENOMIC DNA]</scope>
    <source>
        <strain evidence="3">R1</strain>
        <tissue evidence="3">Leaf</tissue>
    </source>
</reference>
<evidence type="ECO:0000313" key="3">
    <source>
        <dbReference type="EMBL" id="WVZ68908.1"/>
    </source>
</evidence>
<feature type="region of interest" description="Disordered" evidence="1">
    <location>
        <begin position="166"/>
        <end position="216"/>
    </location>
</feature>